<dbReference type="EMBL" id="JBICBT010000154">
    <property type="protein sequence ID" value="KAL3122174.1"/>
    <property type="molecule type" value="Genomic_DNA"/>
</dbReference>
<sequence>MSDQRSICPLLVTEIVPEPAQIIRYRMAFAQKIKYGVDNRTVPSGTIVVRLRQGTTKGKNATFLTIP</sequence>
<proteinExistence type="predicted"/>
<organism evidence="1 3">
    <name type="scientific">Heterodera trifolii</name>
    <dbReference type="NCBI Taxonomy" id="157864"/>
    <lineage>
        <taxon>Eukaryota</taxon>
        <taxon>Metazoa</taxon>
        <taxon>Ecdysozoa</taxon>
        <taxon>Nematoda</taxon>
        <taxon>Chromadorea</taxon>
        <taxon>Rhabditida</taxon>
        <taxon>Tylenchina</taxon>
        <taxon>Tylenchomorpha</taxon>
        <taxon>Tylenchoidea</taxon>
        <taxon>Heteroderidae</taxon>
        <taxon>Heteroderinae</taxon>
        <taxon>Heterodera</taxon>
    </lineage>
</organism>
<gene>
    <name evidence="1" type="ORF">niasHT_003162</name>
    <name evidence="2" type="ORF">niasHT_003168</name>
</gene>
<evidence type="ECO:0008006" key="4">
    <source>
        <dbReference type="Google" id="ProtNLM"/>
    </source>
</evidence>
<evidence type="ECO:0000313" key="3">
    <source>
        <dbReference type="Proteomes" id="UP001620626"/>
    </source>
</evidence>
<name>A0ABD2M3X4_9BILA</name>
<protein>
    <recommendedName>
        <fullName evidence="4">Major sperm protein</fullName>
    </recommendedName>
</protein>
<evidence type="ECO:0000313" key="2">
    <source>
        <dbReference type="EMBL" id="KAL3122180.1"/>
    </source>
</evidence>
<evidence type="ECO:0000313" key="1">
    <source>
        <dbReference type="EMBL" id="KAL3122174.1"/>
    </source>
</evidence>
<accession>A0ABD2M3X4</accession>
<dbReference type="EMBL" id="JBICBT010000154">
    <property type="protein sequence ID" value="KAL3122180.1"/>
    <property type="molecule type" value="Genomic_DNA"/>
</dbReference>
<dbReference type="Proteomes" id="UP001620626">
    <property type="component" value="Unassembled WGS sequence"/>
</dbReference>
<reference evidence="1 3" key="1">
    <citation type="submission" date="2024-10" db="EMBL/GenBank/DDBJ databases">
        <authorList>
            <person name="Kim D."/>
        </authorList>
    </citation>
    <scope>NUCLEOTIDE SEQUENCE [LARGE SCALE GENOMIC DNA]</scope>
    <source>
        <strain evidence="1">BH-2024</strain>
    </source>
</reference>
<dbReference type="AlphaFoldDB" id="A0ABD2M3X4"/>
<keyword evidence="3" id="KW-1185">Reference proteome</keyword>
<comment type="caution">
    <text evidence="1">The sequence shown here is derived from an EMBL/GenBank/DDBJ whole genome shotgun (WGS) entry which is preliminary data.</text>
</comment>